<proteinExistence type="predicted"/>
<organism evidence="2 3">
    <name type="scientific">Streptomyces fradiae ATCC 10745 = DSM 40063</name>
    <dbReference type="NCBI Taxonomy" id="1319510"/>
    <lineage>
        <taxon>Bacteria</taxon>
        <taxon>Bacillati</taxon>
        <taxon>Actinomycetota</taxon>
        <taxon>Actinomycetes</taxon>
        <taxon>Kitasatosporales</taxon>
        <taxon>Streptomycetaceae</taxon>
        <taxon>Streptomyces</taxon>
    </lineage>
</organism>
<feature type="compositionally biased region" description="Low complexity" evidence="1">
    <location>
        <begin position="141"/>
        <end position="155"/>
    </location>
</feature>
<feature type="compositionally biased region" description="Low complexity" evidence="1">
    <location>
        <begin position="45"/>
        <end position="54"/>
    </location>
</feature>
<dbReference type="EMBL" id="MIFZ01000153">
    <property type="protein sequence ID" value="OSY52634.1"/>
    <property type="molecule type" value="Genomic_DNA"/>
</dbReference>
<feature type="region of interest" description="Disordered" evidence="1">
    <location>
        <begin position="35"/>
        <end position="162"/>
    </location>
</feature>
<comment type="caution">
    <text evidence="2">The sequence shown here is derived from an EMBL/GenBank/DDBJ whole genome shotgun (WGS) entry which is preliminary data.</text>
</comment>
<gene>
    <name evidence="2" type="ORF">BG846_01726</name>
</gene>
<dbReference type="AlphaFoldDB" id="A0A1Y2NYP6"/>
<feature type="compositionally biased region" description="Low complexity" evidence="1">
    <location>
        <begin position="62"/>
        <end position="103"/>
    </location>
</feature>
<evidence type="ECO:0000313" key="3">
    <source>
        <dbReference type="Proteomes" id="UP000194318"/>
    </source>
</evidence>
<protein>
    <submittedName>
        <fullName evidence="2">Uncharacterized protein</fullName>
    </submittedName>
</protein>
<evidence type="ECO:0000313" key="2">
    <source>
        <dbReference type="EMBL" id="OSY52634.1"/>
    </source>
</evidence>
<name>A0A1Y2NYP6_STRFR</name>
<accession>A0A1Y2NYP6</accession>
<evidence type="ECO:0000256" key="1">
    <source>
        <dbReference type="SAM" id="MobiDB-lite"/>
    </source>
</evidence>
<reference evidence="2 3" key="1">
    <citation type="submission" date="2016-09" db="EMBL/GenBank/DDBJ databases">
        <title>Streptomyces fradiae DSM40063, a candidate organism with high potential of specific P450 cytochromes.</title>
        <authorList>
            <person name="Grumaz C."/>
            <person name="Vainshtein Y."/>
            <person name="Kirstahler P."/>
            <person name="Sohn K."/>
        </authorList>
    </citation>
    <scope>NUCLEOTIDE SEQUENCE [LARGE SCALE GENOMIC DNA]</scope>
    <source>
        <strain evidence="2 3">DSM 40063</strain>
    </source>
</reference>
<sequence>MAPRISVSPAFTMSAARLSSAAPKVDAWACIRSTTSAGPSMRPFSAASGTAARITRSRSRSSRSATNLRGSLPPSTTRSTTSNAAAPSPVANASTTASSSDPSVYPRRDVAMAYVTPASAAPARSWSMTDIESRTDPAPARTTSGRTPSSTGMPSRPHTSPR</sequence>
<dbReference type="Proteomes" id="UP000194318">
    <property type="component" value="Unassembled WGS sequence"/>
</dbReference>